<feature type="compositionally biased region" description="Low complexity" evidence="6">
    <location>
        <begin position="134"/>
        <end position="144"/>
    </location>
</feature>
<protein>
    <recommendedName>
        <fullName evidence="7">Zn(2)-C6 fungal-type domain-containing protein</fullName>
    </recommendedName>
</protein>
<dbReference type="PROSITE" id="PS00463">
    <property type="entry name" value="ZN2_CY6_FUNGAL_1"/>
    <property type="match status" value="1"/>
</dbReference>
<dbReference type="EMBL" id="MU006230">
    <property type="protein sequence ID" value="KAF2824409.1"/>
    <property type="molecule type" value="Genomic_DNA"/>
</dbReference>
<evidence type="ECO:0000256" key="3">
    <source>
        <dbReference type="ARBA" id="ARBA00023125"/>
    </source>
</evidence>
<dbReference type="Gene3D" id="4.10.240.10">
    <property type="entry name" value="Zn(2)-C6 fungal-type DNA-binding domain"/>
    <property type="match status" value="1"/>
</dbReference>
<organism evidence="8 9">
    <name type="scientific">Ophiobolus disseminans</name>
    <dbReference type="NCBI Taxonomy" id="1469910"/>
    <lineage>
        <taxon>Eukaryota</taxon>
        <taxon>Fungi</taxon>
        <taxon>Dikarya</taxon>
        <taxon>Ascomycota</taxon>
        <taxon>Pezizomycotina</taxon>
        <taxon>Dothideomycetes</taxon>
        <taxon>Pleosporomycetidae</taxon>
        <taxon>Pleosporales</taxon>
        <taxon>Pleosporineae</taxon>
        <taxon>Phaeosphaeriaceae</taxon>
        <taxon>Ophiobolus</taxon>
    </lineage>
</organism>
<dbReference type="PANTHER" id="PTHR31845:SF10">
    <property type="entry name" value="ZN(II)2CYS6 TRANSCRIPTION FACTOR (EUROFUNG)"/>
    <property type="match status" value="1"/>
</dbReference>
<dbReference type="GO" id="GO:0008270">
    <property type="term" value="F:zinc ion binding"/>
    <property type="evidence" value="ECO:0007669"/>
    <property type="project" value="InterPro"/>
</dbReference>
<evidence type="ECO:0000313" key="8">
    <source>
        <dbReference type="EMBL" id="KAF2824409.1"/>
    </source>
</evidence>
<dbReference type="OrthoDB" id="5226580at2759"/>
<dbReference type="SMART" id="SM00066">
    <property type="entry name" value="GAL4"/>
    <property type="match status" value="1"/>
</dbReference>
<dbReference type="GO" id="GO:0000981">
    <property type="term" value="F:DNA-binding transcription factor activity, RNA polymerase II-specific"/>
    <property type="evidence" value="ECO:0007669"/>
    <property type="project" value="InterPro"/>
</dbReference>
<dbReference type="GO" id="GO:0000976">
    <property type="term" value="F:transcription cis-regulatory region binding"/>
    <property type="evidence" value="ECO:0007669"/>
    <property type="project" value="TreeGrafter"/>
</dbReference>
<keyword evidence="9" id="KW-1185">Reference proteome</keyword>
<proteinExistence type="predicted"/>
<evidence type="ECO:0000256" key="5">
    <source>
        <dbReference type="ARBA" id="ARBA00023242"/>
    </source>
</evidence>
<keyword evidence="2" id="KW-0805">Transcription regulation</keyword>
<dbReference type="CDD" id="cd00067">
    <property type="entry name" value="GAL4"/>
    <property type="match status" value="1"/>
</dbReference>
<evidence type="ECO:0000256" key="1">
    <source>
        <dbReference type="ARBA" id="ARBA00004123"/>
    </source>
</evidence>
<dbReference type="InterPro" id="IPR051089">
    <property type="entry name" value="prtT"/>
</dbReference>
<dbReference type="Pfam" id="PF00172">
    <property type="entry name" value="Zn_clus"/>
    <property type="match status" value="1"/>
</dbReference>
<dbReference type="PROSITE" id="PS50048">
    <property type="entry name" value="ZN2_CY6_FUNGAL_2"/>
    <property type="match status" value="1"/>
</dbReference>
<sequence>MHQPSGSDRGDSPRSPRPTNSIFAMESREGRIGNAFACERCRKHKVRCVPSDTSGICQRCQKARVECIEHIARRRPAKAKGDGQPPNRLREFDKKLDKLSAIVATMAPSTASQPGLPLVTTLPSQVTEVPQQNSSPTPTSALPAPEKPILPAPGPVAENSHAFWDSINDTLLCLGRLDPIIRSISLTHMQSLLDTYRHMTDFFPFVPLPKDYSCRDLIQHRPVLIFAVLTAASFETVPLQQTLSREFRKVVMVKIMNGDKSLDLLQGLLIFIAWHHHYMDSQAVSVPMLLQICVGIASDLGLDRISTNVRSSLQREDPTGCEAERAYLGCYYLASNIGLLEAGRTRCISYSTTLRRYASDLASAWEYKTDALLPILIDICQYMEDVEETFQGRSDQALVVRSQVKRLSDKWDHIRSASKLQATDYKTLQWIQLSARIYLNKTAAAVELTDRESTPWAFGFQLSLSVTCLRSIEQFLDNSLKLPTAQYDFISLVDWLNLVSGVTALSKLGMHSPPLPGWDPAELQIARSFDYFRDQLSSLMPRPRNAQESNEDVFDRFRRITSVMKIALRTAPGGGSPNSGTFELATGAGRTVSLLQDVSLPKLNGMKNGTERLPSLWKLTPSLDMNSNEFHWKFLMGTV</sequence>
<comment type="subcellular location">
    <subcellularLocation>
        <location evidence="1">Nucleus</location>
    </subcellularLocation>
</comment>
<evidence type="ECO:0000256" key="4">
    <source>
        <dbReference type="ARBA" id="ARBA00023163"/>
    </source>
</evidence>
<feature type="region of interest" description="Disordered" evidence="6">
    <location>
        <begin position="125"/>
        <end position="152"/>
    </location>
</feature>
<evidence type="ECO:0000259" key="7">
    <source>
        <dbReference type="PROSITE" id="PS50048"/>
    </source>
</evidence>
<gene>
    <name evidence="8" type="ORF">CC86DRAFT_55207</name>
</gene>
<reference evidence="8" key="1">
    <citation type="journal article" date="2020" name="Stud. Mycol.">
        <title>101 Dothideomycetes genomes: a test case for predicting lifestyles and emergence of pathogens.</title>
        <authorList>
            <person name="Haridas S."/>
            <person name="Albert R."/>
            <person name="Binder M."/>
            <person name="Bloem J."/>
            <person name="Labutti K."/>
            <person name="Salamov A."/>
            <person name="Andreopoulos B."/>
            <person name="Baker S."/>
            <person name="Barry K."/>
            <person name="Bills G."/>
            <person name="Bluhm B."/>
            <person name="Cannon C."/>
            <person name="Castanera R."/>
            <person name="Culley D."/>
            <person name="Daum C."/>
            <person name="Ezra D."/>
            <person name="Gonzalez J."/>
            <person name="Henrissat B."/>
            <person name="Kuo A."/>
            <person name="Liang C."/>
            <person name="Lipzen A."/>
            <person name="Lutzoni F."/>
            <person name="Magnuson J."/>
            <person name="Mondo S."/>
            <person name="Nolan M."/>
            <person name="Ohm R."/>
            <person name="Pangilinan J."/>
            <person name="Park H.-J."/>
            <person name="Ramirez L."/>
            <person name="Alfaro M."/>
            <person name="Sun H."/>
            <person name="Tritt A."/>
            <person name="Yoshinaga Y."/>
            <person name="Zwiers L.-H."/>
            <person name="Turgeon B."/>
            <person name="Goodwin S."/>
            <person name="Spatafora J."/>
            <person name="Crous P."/>
            <person name="Grigoriev I."/>
        </authorList>
    </citation>
    <scope>NUCLEOTIDE SEQUENCE</scope>
    <source>
        <strain evidence="8">CBS 113818</strain>
    </source>
</reference>
<dbReference type="AlphaFoldDB" id="A0A6A6ZUZ0"/>
<evidence type="ECO:0000313" key="9">
    <source>
        <dbReference type="Proteomes" id="UP000799424"/>
    </source>
</evidence>
<dbReference type="PANTHER" id="PTHR31845">
    <property type="entry name" value="FINGER DOMAIN PROTEIN, PUTATIVE-RELATED"/>
    <property type="match status" value="1"/>
</dbReference>
<dbReference type="CDD" id="cd12148">
    <property type="entry name" value="fungal_TF_MHR"/>
    <property type="match status" value="1"/>
</dbReference>
<dbReference type="GO" id="GO:0005634">
    <property type="term" value="C:nucleus"/>
    <property type="evidence" value="ECO:0007669"/>
    <property type="project" value="UniProtKB-SubCell"/>
</dbReference>
<name>A0A6A6ZUZ0_9PLEO</name>
<dbReference type="InterPro" id="IPR001138">
    <property type="entry name" value="Zn2Cys6_DnaBD"/>
</dbReference>
<keyword evidence="4" id="KW-0804">Transcription</keyword>
<dbReference type="SUPFAM" id="SSF57701">
    <property type="entry name" value="Zn2/Cys6 DNA-binding domain"/>
    <property type="match status" value="1"/>
</dbReference>
<dbReference type="Proteomes" id="UP000799424">
    <property type="component" value="Unassembled WGS sequence"/>
</dbReference>
<feature type="region of interest" description="Disordered" evidence="6">
    <location>
        <begin position="1"/>
        <end position="23"/>
    </location>
</feature>
<keyword evidence="5" id="KW-0539">Nucleus</keyword>
<accession>A0A6A6ZUZ0</accession>
<evidence type="ECO:0000256" key="2">
    <source>
        <dbReference type="ARBA" id="ARBA00023015"/>
    </source>
</evidence>
<evidence type="ECO:0000256" key="6">
    <source>
        <dbReference type="SAM" id="MobiDB-lite"/>
    </source>
</evidence>
<dbReference type="InterPro" id="IPR036864">
    <property type="entry name" value="Zn2-C6_fun-type_DNA-bd_sf"/>
</dbReference>
<keyword evidence="3" id="KW-0238">DNA-binding</keyword>
<feature type="domain" description="Zn(2)-C6 fungal-type" evidence="7">
    <location>
        <begin position="37"/>
        <end position="69"/>
    </location>
</feature>